<evidence type="ECO:0000313" key="5">
    <source>
        <dbReference type="Proteomes" id="UP001497392"/>
    </source>
</evidence>
<evidence type="ECO:0000313" key="4">
    <source>
        <dbReference type="EMBL" id="CAL5221349.1"/>
    </source>
</evidence>
<organism evidence="4 5">
    <name type="scientific">Coccomyxa viridis</name>
    <dbReference type="NCBI Taxonomy" id="1274662"/>
    <lineage>
        <taxon>Eukaryota</taxon>
        <taxon>Viridiplantae</taxon>
        <taxon>Chlorophyta</taxon>
        <taxon>core chlorophytes</taxon>
        <taxon>Trebouxiophyceae</taxon>
        <taxon>Trebouxiophyceae incertae sedis</taxon>
        <taxon>Coccomyxaceae</taxon>
        <taxon>Coccomyxa</taxon>
    </lineage>
</organism>
<comment type="similarity">
    <text evidence="1">Belongs to the LDH2/MDH2 oxidoreductase family.</text>
</comment>
<feature type="compositionally biased region" description="Basic and acidic residues" evidence="3">
    <location>
        <begin position="364"/>
        <end position="374"/>
    </location>
</feature>
<evidence type="ECO:0000256" key="2">
    <source>
        <dbReference type="ARBA" id="ARBA00023002"/>
    </source>
</evidence>
<accession>A0ABP1FN05</accession>
<protein>
    <submittedName>
        <fullName evidence="4">G3525 protein</fullName>
    </submittedName>
</protein>
<dbReference type="PANTHER" id="PTHR11091">
    <property type="entry name" value="OXIDOREDUCTASE-RELATED"/>
    <property type="match status" value="1"/>
</dbReference>
<dbReference type="Gene3D" id="1.10.1530.10">
    <property type="match status" value="1"/>
</dbReference>
<name>A0ABP1FN05_9CHLO</name>
<feature type="compositionally biased region" description="Polar residues" evidence="3">
    <location>
        <begin position="19"/>
        <end position="32"/>
    </location>
</feature>
<dbReference type="EMBL" id="CAXHTA020000005">
    <property type="protein sequence ID" value="CAL5221349.1"/>
    <property type="molecule type" value="Genomic_DNA"/>
</dbReference>
<evidence type="ECO:0000256" key="3">
    <source>
        <dbReference type="SAM" id="MobiDB-lite"/>
    </source>
</evidence>
<dbReference type="SUPFAM" id="SSF89733">
    <property type="entry name" value="L-sulfolactate dehydrogenase-like"/>
    <property type="match status" value="1"/>
</dbReference>
<dbReference type="Gene3D" id="3.30.1370.60">
    <property type="entry name" value="Hypothetical oxidoreductase yiak, domain 2"/>
    <property type="match status" value="1"/>
</dbReference>
<reference evidence="4 5" key="1">
    <citation type="submission" date="2024-06" db="EMBL/GenBank/DDBJ databases">
        <authorList>
            <person name="Kraege A."/>
            <person name="Thomma B."/>
        </authorList>
    </citation>
    <scope>NUCLEOTIDE SEQUENCE [LARGE SCALE GENOMIC DNA]</scope>
</reference>
<dbReference type="PANTHER" id="PTHR11091:SF0">
    <property type="entry name" value="MALATE DEHYDROGENASE"/>
    <property type="match status" value="1"/>
</dbReference>
<dbReference type="Pfam" id="PF02615">
    <property type="entry name" value="Ldh_2"/>
    <property type="match status" value="1"/>
</dbReference>
<dbReference type="Proteomes" id="UP001497392">
    <property type="component" value="Unassembled WGS sequence"/>
</dbReference>
<keyword evidence="2" id="KW-0560">Oxidoreductase</keyword>
<feature type="region of interest" description="Disordered" evidence="3">
    <location>
        <begin position="362"/>
        <end position="392"/>
    </location>
</feature>
<feature type="region of interest" description="Disordered" evidence="3">
    <location>
        <begin position="1"/>
        <end position="32"/>
    </location>
</feature>
<dbReference type="InterPro" id="IPR043143">
    <property type="entry name" value="Mal/L-sulf/L-lact_DH-like_NADP"/>
</dbReference>
<evidence type="ECO:0000256" key="1">
    <source>
        <dbReference type="ARBA" id="ARBA00006056"/>
    </source>
</evidence>
<sequence length="434" mass="45114">MGKLGYASPGLARGRRLQRSATTGPHDTDTDTQLVPLSELTELVKASLLGLSYSGDEADIIGDVLIWAQLRGNSQNVIKIPAGAIAKDKDAVSPHVARDNGALAVIDGGRSQGMLAMHAATELAIQRAQLHGSGIIAVNNISSATGALGYWVEAIVRRGLIGVAMSQSPEYVAPHGTTEAILGTNPIAVAVPTAEDPLIMDLSTAAAAWWALADARDRGASVADDIGYDSSGQMTTDPGRILDGGAIQVFDRSYKGSHLALMVEILAGALAGGAVLDKTRSANWGNLIVAIEPGKLGGSTQDFCAKVTALLQRVKGARLAPGVEEVLLPGERGSRCEERCRAAGAVPLARPLYEGLCNAARGGASHERPAEPGHDATPGPKESGKGGPRYKQWGGGPTVEAWLLEQTELAPTSKERHHIVLAAHSRPPMSSAFA</sequence>
<keyword evidence="5" id="KW-1185">Reference proteome</keyword>
<comment type="caution">
    <text evidence="4">The sequence shown here is derived from an EMBL/GenBank/DDBJ whole genome shotgun (WGS) entry which is preliminary data.</text>
</comment>
<dbReference type="InterPro" id="IPR003767">
    <property type="entry name" value="Malate/L-lactate_DH-like"/>
</dbReference>
<proteinExistence type="inferred from homology"/>
<dbReference type="InterPro" id="IPR043144">
    <property type="entry name" value="Mal/L-sulf/L-lact_DH-like_ah"/>
</dbReference>
<dbReference type="InterPro" id="IPR036111">
    <property type="entry name" value="Mal/L-sulfo/L-lacto_DH-like_sf"/>
</dbReference>
<gene>
    <name evidence="4" type="primary">g3525</name>
    <name evidence="4" type="ORF">VP750_LOCUS3008</name>
</gene>